<comment type="caution">
    <text evidence="2">The sequence shown here is derived from an EMBL/GenBank/DDBJ whole genome shotgun (WGS) entry which is preliminary data.</text>
</comment>
<dbReference type="GO" id="GO:0003824">
    <property type="term" value="F:catalytic activity"/>
    <property type="evidence" value="ECO:0007669"/>
    <property type="project" value="UniProtKB-ARBA"/>
</dbReference>
<proteinExistence type="inferred from homology"/>
<accession>A0A9X2WQ23</accession>
<dbReference type="Gene3D" id="3.90.226.10">
    <property type="entry name" value="2-enoyl-CoA Hydratase, Chain A, domain 1"/>
    <property type="match status" value="1"/>
</dbReference>
<dbReference type="EMBL" id="JAMTCD010000027">
    <property type="protein sequence ID" value="MCT7943320.1"/>
    <property type="molecule type" value="Genomic_DNA"/>
</dbReference>
<name>A0A9X2WQ23_9GAMM</name>
<evidence type="ECO:0000313" key="2">
    <source>
        <dbReference type="EMBL" id="MCT7943320.1"/>
    </source>
</evidence>
<dbReference type="SUPFAM" id="SSF52096">
    <property type="entry name" value="ClpP/crotonase"/>
    <property type="match status" value="1"/>
</dbReference>
<evidence type="ECO:0000256" key="1">
    <source>
        <dbReference type="ARBA" id="ARBA00005254"/>
    </source>
</evidence>
<gene>
    <name evidence="2" type="ORF">NE535_16250</name>
</gene>
<dbReference type="GO" id="GO:0006635">
    <property type="term" value="P:fatty acid beta-oxidation"/>
    <property type="evidence" value="ECO:0007669"/>
    <property type="project" value="TreeGrafter"/>
</dbReference>
<dbReference type="RefSeq" id="WP_261299657.1">
    <property type="nucleotide sequence ID" value="NZ_JAMTCD010000027.1"/>
</dbReference>
<dbReference type="CDD" id="cd06558">
    <property type="entry name" value="crotonase-like"/>
    <property type="match status" value="1"/>
</dbReference>
<organism evidence="2 3">
    <name type="scientific">Shewanella holmiensis</name>
    <dbReference type="NCBI Taxonomy" id="2952222"/>
    <lineage>
        <taxon>Bacteria</taxon>
        <taxon>Pseudomonadati</taxon>
        <taxon>Pseudomonadota</taxon>
        <taxon>Gammaproteobacteria</taxon>
        <taxon>Alteromonadales</taxon>
        <taxon>Shewanellaceae</taxon>
        <taxon>Shewanella</taxon>
    </lineage>
</organism>
<protein>
    <submittedName>
        <fullName evidence="2">Enoyl-CoA hydratase-related protein</fullName>
    </submittedName>
</protein>
<dbReference type="PANTHER" id="PTHR11941:SF54">
    <property type="entry name" value="ENOYL-COA HYDRATASE, MITOCHONDRIAL"/>
    <property type="match status" value="1"/>
</dbReference>
<keyword evidence="3" id="KW-1185">Reference proteome</keyword>
<evidence type="ECO:0000313" key="3">
    <source>
        <dbReference type="Proteomes" id="UP001155546"/>
    </source>
</evidence>
<dbReference type="PANTHER" id="PTHR11941">
    <property type="entry name" value="ENOYL-COA HYDRATASE-RELATED"/>
    <property type="match status" value="1"/>
</dbReference>
<dbReference type="AlphaFoldDB" id="A0A9X2WQ23"/>
<reference evidence="2" key="1">
    <citation type="journal article" date="2023" name="Int. J. Syst. Evol. Microbiol.">
        <title>&lt;i&gt;Shewanella septentrionalis&lt;/i&gt; sp. nov. and &lt;i&gt;Shewanella holmiensis&lt;/i&gt; sp. nov., isolated from Baltic Sea water and sediments.</title>
        <authorList>
            <person name="Martin-Rodriguez A.J."/>
            <person name="Thorell K."/>
            <person name="Joffre E."/>
            <person name="Jensie-Markopoulos S."/>
            <person name="Moore E.R.B."/>
            <person name="Sjoling A."/>
        </authorList>
    </citation>
    <scope>NUCLEOTIDE SEQUENCE</scope>
    <source>
        <strain evidence="2">SP1S2-7</strain>
    </source>
</reference>
<comment type="similarity">
    <text evidence="1">Belongs to the enoyl-CoA hydratase/isomerase family.</text>
</comment>
<dbReference type="Pfam" id="PF00378">
    <property type="entry name" value="ECH_1"/>
    <property type="match status" value="1"/>
</dbReference>
<dbReference type="Proteomes" id="UP001155546">
    <property type="component" value="Unassembled WGS sequence"/>
</dbReference>
<sequence>MTYQKLRVEIANNVATVFLVNPPMNVMTLDMRRELDEVLTSLEADPEVAVLVLTGDGDRSFGTGSDIQEFPGLLADGAVVSRKLAPENETFTKFANFPKPTVAAIEGFALGGGMELAAGADIIVVGENARFGLPEIKLGALPGSGGTVRITRRIGIGRVSELMLLGDMVDAQQVLAWGYANRIAPKGEVLAHAHEFAAKLAKGPKQAMCACKQALRYGMYLPEEQAIAKLLGVIDVLSRTNDLHEGADAFINKRTPDFKDPLDTSKFVGCIFPK</sequence>
<dbReference type="InterPro" id="IPR029045">
    <property type="entry name" value="ClpP/crotonase-like_dom_sf"/>
</dbReference>
<dbReference type="InterPro" id="IPR001753">
    <property type="entry name" value="Enoyl-CoA_hydra/iso"/>
</dbReference>